<dbReference type="SUPFAM" id="SSF64167">
    <property type="entry name" value="SurE-like"/>
    <property type="match status" value="1"/>
</dbReference>
<dbReference type="InterPro" id="IPR036523">
    <property type="entry name" value="SurE-like_sf"/>
</dbReference>
<evidence type="ECO:0000256" key="2">
    <source>
        <dbReference type="ARBA" id="ARBA00022723"/>
    </source>
</evidence>
<dbReference type="OrthoDB" id="4018688at2759"/>
<name>A0A165QHD7_9APHY</name>
<dbReference type="PANTHER" id="PTHR30457:SF0">
    <property type="entry name" value="PHOSPHATASE, PUTATIVE (AFU_ORTHOLOGUE AFUA_4G01070)-RELATED"/>
    <property type="match status" value="1"/>
</dbReference>
<dbReference type="Proteomes" id="UP000076727">
    <property type="component" value="Unassembled WGS sequence"/>
</dbReference>
<protein>
    <submittedName>
        <fullName evidence="6">Sure-like protein</fullName>
    </submittedName>
</protein>
<feature type="domain" description="Survival protein SurE-like phosphatase/nucleotidase" evidence="5">
    <location>
        <begin position="24"/>
        <end position="224"/>
    </location>
</feature>
<dbReference type="Pfam" id="PF01975">
    <property type="entry name" value="SurE"/>
    <property type="match status" value="1"/>
</dbReference>
<dbReference type="STRING" id="1314783.A0A165QHD7"/>
<dbReference type="PANTHER" id="PTHR30457">
    <property type="entry name" value="5'-NUCLEOTIDASE SURE"/>
    <property type="match status" value="1"/>
</dbReference>
<proteinExistence type="inferred from homology"/>
<keyword evidence="2" id="KW-0479">Metal-binding</keyword>
<feature type="chain" id="PRO_5007865022" evidence="4">
    <location>
        <begin position="22"/>
        <end position="311"/>
    </location>
</feature>
<gene>
    <name evidence="6" type="ORF">DAEQUDRAFT_765537</name>
</gene>
<accession>A0A165QHD7</accession>
<evidence type="ECO:0000256" key="1">
    <source>
        <dbReference type="ARBA" id="ARBA00011062"/>
    </source>
</evidence>
<dbReference type="EMBL" id="KV429058">
    <property type="protein sequence ID" value="KZT69472.1"/>
    <property type="molecule type" value="Genomic_DNA"/>
</dbReference>
<evidence type="ECO:0000313" key="6">
    <source>
        <dbReference type="EMBL" id="KZT69472.1"/>
    </source>
</evidence>
<sequence>MRSFALLRAAVAVSCVSVALARNILLTNDDGWAVAQIRAQYEELTDAGFDVVLSCPAENMSGTGSTTATPTVLTEPCEYDTCPVGSPAEGFNASNPRFNYVNAYPVDAAHYGIQTLAPKFFWGAKPEFVVSGPNIGNNLGTVVLISGTVGAACESAKEGIPATAFSGGTGSQVSYTTLESDPTASSSESSWLYGVLTVHYVETLLDTFFYPVLPPGIIVNVNYAPIDDCPSTFDYKWVFSRNLADANATDIWTCGSTTLPAESDVVATSGCYNSVSVLNATTKADVGADLQLEVYTRLLGLPFSCLPSSSS</sequence>
<dbReference type="InterPro" id="IPR030048">
    <property type="entry name" value="SurE"/>
</dbReference>
<comment type="similarity">
    <text evidence="1">Belongs to the SurE nucleotidase family.</text>
</comment>
<keyword evidence="7" id="KW-1185">Reference proteome</keyword>
<keyword evidence="4" id="KW-0732">Signal</keyword>
<reference evidence="6 7" key="1">
    <citation type="journal article" date="2016" name="Mol. Biol. Evol.">
        <title>Comparative Genomics of Early-Diverging Mushroom-Forming Fungi Provides Insights into the Origins of Lignocellulose Decay Capabilities.</title>
        <authorList>
            <person name="Nagy L.G."/>
            <person name="Riley R."/>
            <person name="Tritt A."/>
            <person name="Adam C."/>
            <person name="Daum C."/>
            <person name="Floudas D."/>
            <person name="Sun H."/>
            <person name="Yadav J.S."/>
            <person name="Pangilinan J."/>
            <person name="Larsson K.H."/>
            <person name="Matsuura K."/>
            <person name="Barry K."/>
            <person name="Labutti K."/>
            <person name="Kuo R."/>
            <person name="Ohm R.A."/>
            <person name="Bhattacharya S.S."/>
            <person name="Shirouzu T."/>
            <person name="Yoshinaga Y."/>
            <person name="Martin F.M."/>
            <person name="Grigoriev I.V."/>
            <person name="Hibbett D.S."/>
        </authorList>
    </citation>
    <scope>NUCLEOTIDE SEQUENCE [LARGE SCALE GENOMIC DNA]</scope>
    <source>
        <strain evidence="6 7">L-15889</strain>
    </source>
</reference>
<dbReference type="Gene3D" id="3.40.1210.10">
    <property type="entry name" value="Survival protein SurE-like phosphatase/nucleotidase"/>
    <property type="match status" value="1"/>
</dbReference>
<feature type="signal peptide" evidence="4">
    <location>
        <begin position="1"/>
        <end position="21"/>
    </location>
</feature>
<dbReference type="GO" id="GO:0008252">
    <property type="term" value="F:nucleotidase activity"/>
    <property type="evidence" value="ECO:0007669"/>
    <property type="project" value="InterPro"/>
</dbReference>
<keyword evidence="3" id="KW-0378">Hydrolase</keyword>
<dbReference type="AlphaFoldDB" id="A0A165QHD7"/>
<dbReference type="InterPro" id="IPR002828">
    <property type="entry name" value="SurE-like_Pase/nucleotidase"/>
</dbReference>
<evidence type="ECO:0000313" key="7">
    <source>
        <dbReference type="Proteomes" id="UP000076727"/>
    </source>
</evidence>
<organism evidence="6 7">
    <name type="scientific">Daedalea quercina L-15889</name>
    <dbReference type="NCBI Taxonomy" id="1314783"/>
    <lineage>
        <taxon>Eukaryota</taxon>
        <taxon>Fungi</taxon>
        <taxon>Dikarya</taxon>
        <taxon>Basidiomycota</taxon>
        <taxon>Agaricomycotina</taxon>
        <taxon>Agaricomycetes</taxon>
        <taxon>Polyporales</taxon>
        <taxon>Fomitopsis</taxon>
    </lineage>
</organism>
<evidence type="ECO:0000259" key="5">
    <source>
        <dbReference type="Pfam" id="PF01975"/>
    </source>
</evidence>
<evidence type="ECO:0000256" key="4">
    <source>
        <dbReference type="SAM" id="SignalP"/>
    </source>
</evidence>
<dbReference type="GO" id="GO:0046872">
    <property type="term" value="F:metal ion binding"/>
    <property type="evidence" value="ECO:0007669"/>
    <property type="project" value="UniProtKB-KW"/>
</dbReference>
<evidence type="ECO:0000256" key="3">
    <source>
        <dbReference type="ARBA" id="ARBA00022801"/>
    </source>
</evidence>